<feature type="region of interest" description="Disordered" evidence="1">
    <location>
        <begin position="244"/>
        <end position="268"/>
    </location>
</feature>
<gene>
    <name evidence="2" type="ORF">TCAL_08233</name>
</gene>
<dbReference type="PANTHER" id="PTHR33244">
    <property type="entry name" value="INTEGRASE CATALYTIC DOMAIN-CONTAINING PROTEIN-RELATED"/>
    <property type="match status" value="1"/>
</dbReference>
<sequence>VGQFSVDISIDDVVAPDIPVVVCRNVKGFYLSLDACKSLHIVGPDFPQPCHRSQILAVESLSIPVPVQDQSVPEVPSSGEVWPDRHIWIQTLSDSPELLPDHTAFSVVDRKLRSVYADVFDDSVELRPMCGPVVGEPMRITLKDGYKPFAIHAARQVPYALQDKRKFYFDRSTRPQTTIPSGSHVLVQDPTSLRWDKMAQVVGTEDKRRYQLRFPSGRSLWRNRKFLRLIKNLSDLPEDEIENMDTPTLRRSTRRTHPPDRFCPSGEI</sequence>
<reference evidence="2 3" key="1">
    <citation type="journal article" date="2018" name="Nat. Ecol. Evol.">
        <title>Genomic signatures of mitonuclear coevolution across populations of Tigriopus californicus.</title>
        <authorList>
            <person name="Barreto F.S."/>
            <person name="Watson E.T."/>
            <person name="Lima T.G."/>
            <person name="Willett C.S."/>
            <person name="Edmands S."/>
            <person name="Li W."/>
            <person name="Burton R.S."/>
        </authorList>
    </citation>
    <scope>NUCLEOTIDE SEQUENCE [LARGE SCALE GENOMIC DNA]</scope>
    <source>
        <strain evidence="2 3">San Diego</strain>
    </source>
</reference>
<evidence type="ECO:0000313" key="3">
    <source>
        <dbReference type="Proteomes" id="UP000318571"/>
    </source>
</evidence>
<evidence type="ECO:0000256" key="1">
    <source>
        <dbReference type="SAM" id="MobiDB-lite"/>
    </source>
</evidence>
<dbReference type="EMBL" id="VCGU01000458">
    <property type="protein sequence ID" value="TRY63155.1"/>
    <property type="molecule type" value="Genomic_DNA"/>
</dbReference>
<dbReference type="OMA" id="HIFMAGA"/>
<comment type="caution">
    <text evidence="2">The sequence shown here is derived from an EMBL/GenBank/DDBJ whole genome shotgun (WGS) entry which is preliminary data.</text>
</comment>
<feature type="non-terminal residue" evidence="2">
    <location>
        <position position="1"/>
    </location>
</feature>
<organism evidence="2 3">
    <name type="scientific">Tigriopus californicus</name>
    <name type="common">Marine copepod</name>
    <dbReference type="NCBI Taxonomy" id="6832"/>
    <lineage>
        <taxon>Eukaryota</taxon>
        <taxon>Metazoa</taxon>
        <taxon>Ecdysozoa</taxon>
        <taxon>Arthropoda</taxon>
        <taxon>Crustacea</taxon>
        <taxon>Multicrustacea</taxon>
        <taxon>Hexanauplia</taxon>
        <taxon>Copepoda</taxon>
        <taxon>Harpacticoida</taxon>
        <taxon>Harpacticidae</taxon>
        <taxon>Tigriopus</taxon>
    </lineage>
</organism>
<keyword evidence="3" id="KW-1185">Reference proteome</keyword>
<name>A0A553NCL0_TIGCA</name>
<protein>
    <submittedName>
        <fullName evidence="2">Uncharacterized protein</fullName>
    </submittedName>
</protein>
<dbReference type="Proteomes" id="UP000318571">
    <property type="component" value="Chromosome 10"/>
</dbReference>
<dbReference type="PANTHER" id="PTHR33244:SF3">
    <property type="entry name" value="PEPTIDASE A2 DOMAIN-CONTAINING PROTEIN"/>
    <property type="match status" value="1"/>
</dbReference>
<evidence type="ECO:0000313" key="2">
    <source>
        <dbReference type="EMBL" id="TRY63155.1"/>
    </source>
</evidence>
<accession>A0A553NCL0</accession>
<dbReference type="AlphaFoldDB" id="A0A553NCL0"/>
<proteinExistence type="predicted"/>